<dbReference type="Gene3D" id="3.30.70.1290">
    <property type="entry name" value="Transposase IS200-like"/>
    <property type="match status" value="1"/>
</dbReference>
<name>A0A1F7GIG8_9BACT</name>
<proteinExistence type="predicted"/>
<comment type="caution">
    <text evidence="2">The sequence shown here is derived from an EMBL/GenBank/DDBJ whole genome shotgun (WGS) entry which is preliminary data.</text>
</comment>
<dbReference type="GO" id="GO:0006313">
    <property type="term" value="P:DNA transposition"/>
    <property type="evidence" value="ECO:0007669"/>
    <property type="project" value="InterPro"/>
</dbReference>
<sequence length="233" mass="27974">MPRRELPFENNGYYHVFNKMIDRHRIFTYNMYAERFMKLAQYYRSTESKIRFSKLRQMSDFEQQTVWKKVGLQKNLRIKIIAYILMPNHFHFILQQKADNGVSTFLHHMIDSFTRFYNSKNHRKGPIFLTQFKSVRIVSQEQLSHTSRYIHLNPYTSNIVKNVENLVSFKYSSFQHFLSPGLSSFCEPKIILELFSKDPLVYKDFVVSHAEHQKSLGYIKDMEKVRKNGKHPF</sequence>
<reference evidence="2 3" key="1">
    <citation type="journal article" date="2016" name="Nat. Commun.">
        <title>Thousands of microbial genomes shed light on interconnected biogeochemical processes in an aquifer system.</title>
        <authorList>
            <person name="Anantharaman K."/>
            <person name="Brown C.T."/>
            <person name="Hug L.A."/>
            <person name="Sharon I."/>
            <person name="Castelle C.J."/>
            <person name="Probst A.J."/>
            <person name="Thomas B.C."/>
            <person name="Singh A."/>
            <person name="Wilkins M.J."/>
            <person name="Karaoz U."/>
            <person name="Brodie E.L."/>
            <person name="Williams K.H."/>
            <person name="Hubbard S.S."/>
            <person name="Banfield J.F."/>
        </authorList>
    </citation>
    <scope>NUCLEOTIDE SEQUENCE [LARGE SCALE GENOMIC DNA]</scope>
</reference>
<dbReference type="SMART" id="SM01321">
    <property type="entry name" value="Y1_Tnp"/>
    <property type="match status" value="1"/>
</dbReference>
<accession>A0A1F7GIG8</accession>
<dbReference type="InterPro" id="IPR036515">
    <property type="entry name" value="Transposase_17_sf"/>
</dbReference>
<gene>
    <name evidence="2" type="ORF">A2799_01965</name>
</gene>
<dbReference type="EMBL" id="MFZH01000027">
    <property type="protein sequence ID" value="OGK18747.1"/>
    <property type="molecule type" value="Genomic_DNA"/>
</dbReference>
<dbReference type="GO" id="GO:0003677">
    <property type="term" value="F:DNA binding"/>
    <property type="evidence" value="ECO:0007669"/>
    <property type="project" value="InterPro"/>
</dbReference>
<evidence type="ECO:0000313" key="2">
    <source>
        <dbReference type="EMBL" id="OGK18747.1"/>
    </source>
</evidence>
<dbReference type="GO" id="GO:0004803">
    <property type="term" value="F:transposase activity"/>
    <property type="evidence" value="ECO:0007669"/>
    <property type="project" value="InterPro"/>
</dbReference>
<dbReference type="AlphaFoldDB" id="A0A1F7GIG8"/>
<organism evidence="2 3">
    <name type="scientific">Candidatus Roizmanbacteria bacterium RIFCSPHIGHO2_01_FULL_39_24</name>
    <dbReference type="NCBI Taxonomy" id="1802032"/>
    <lineage>
        <taxon>Bacteria</taxon>
        <taxon>Candidatus Roizmaniibacteriota</taxon>
    </lineage>
</organism>
<dbReference type="SUPFAM" id="SSF143422">
    <property type="entry name" value="Transposase IS200-like"/>
    <property type="match status" value="1"/>
</dbReference>
<dbReference type="Proteomes" id="UP000176850">
    <property type="component" value="Unassembled WGS sequence"/>
</dbReference>
<evidence type="ECO:0000313" key="3">
    <source>
        <dbReference type="Proteomes" id="UP000176850"/>
    </source>
</evidence>
<dbReference type="InterPro" id="IPR002686">
    <property type="entry name" value="Transposase_17"/>
</dbReference>
<dbReference type="PANTHER" id="PTHR34322">
    <property type="entry name" value="TRANSPOSASE, Y1_TNP DOMAIN-CONTAINING"/>
    <property type="match status" value="1"/>
</dbReference>
<dbReference type="PANTHER" id="PTHR34322:SF2">
    <property type="entry name" value="TRANSPOSASE IS200-LIKE DOMAIN-CONTAINING PROTEIN"/>
    <property type="match status" value="1"/>
</dbReference>
<protein>
    <recommendedName>
        <fullName evidence="1">Transposase IS200-like domain-containing protein</fullName>
    </recommendedName>
</protein>
<feature type="domain" description="Transposase IS200-like" evidence="1">
    <location>
        <begin position="9"/>
        <end position="153"/>
    </location>
</feature>
<evidence type="ECO:0000259" key="1">
    <source>
        <dbReference type="SMART" id="SM01321"/>
    </source>
</evidence>